<organism evidence="1">
    <name type="scientific">Timema poppense</name>
    <name type="common">Walking stick</name>
    <dbReference type="NCBI Taxonomy" id="170557"/>
    <lineage>
        <taxon>Eukaryota</taxon>
        <taxon>Metazoa</taxon>
        <taxon>Ecdysozoa</taxon>
        <taxon>Arthropoda</taxon>
        <taxon>Hexapoda</taxon>
        <taxon>Insecta</taxon>
        <taxon>Pterygota</taxon>
        <taxon>Neoptera</taxon>
        <taxon>Polyneoptera</taxon>
        <taxon>Phasmatodea</taxon>
        <taxon>Timematodea</taxon>
        <taxon>Timematoidea</taxon>
        <taxon>Timematidae</taxon>
        <taxon>Timema</taxon>
    </lineage>
</organism>
<accession>A0A7R9DFH6</accession>
<evidence type="ECO:0000313" key="1">
    <source>
        <dbReference type="EMBL" id="CAD7412543.1"/>
    </source>
</evidence>
<reference evidence="1" key="1">
    <citation type="submission" date="2020-11" db="EMBL/GenBank/DDBJ databases">
        <authorList>
            <person name="Tran Van P."/>
        </authorList>
    </citation>
    <scope>NUCLEOTIDE SEQUENCE</scope>
</reference>
<gene>
    <name evidence="1" type="ORF">TPSB3V08_LOCUS8483</name>
</gene>
<sequence>MEDSFPNVEQQISATYVEQEIKIEPEAEQEDPLEYVNVVVKSETVEICEPELDELNSPEYVNVPVKSEVFESCEPESINREDSTSALFCTDLNEKQNVVDNSNYNETEDYCIINKNIDITKPCKDKELSNNPIKGGSSKRRKHLKVDIVLDMAEYYIKRSAAWMIVLSKPRKVDFVFHMVMQVLIYSIWKLKMEDNFHYIEQKISEIYDEQKIKLETMADLDPLECVDEAVKSETLESYKLELLDMWIAVKVTQLESKDIILALYWVLLDDEEKLNIQEYMGVSAFEICEPESMGGLPFSKIKQEIDTEDNSLPIFCNEPKKQQNVVNSSNYNGTKDCCIMNQHSDINKLCKIKDFPEYTKMGGRLKRLCDEISGLTLGGACRTLRQSIGWLFGVSWSVLVPCVAAHLGGSV</sequence>
<proteinExistence type="predicted"/>
<protein>
    <submittedName>
        <fullName evidence="1">Uncharacterized protein</fullName>
    </submittedName>
</protein>
<dbReference type="EMBL" id="OD006108">
    <property type="protein sequence ID" value="CAD7412543.1"/>
    <property type="molecule type" value="Genomic_DNA"/>
</dbReference>
<dbReference type="AlphaFoldDB" id="A0A7R9DFH6"/>
<name>A0A7R9DFH6_TIMPO</name>